<evidence type="ECO:0000256" key="6">
    <source>
        <dbReference type="ARBA" id="ARBA00031792"/>
    </source>
</evidence>
<dbReference type="Proteomes" id="UP001165120">
    <property type="component" value="Unassembled WGS sequence"/>
</dbReference>
<dbReference type="PANTHER" id="PTHR13563:SF13">
    <property type="entry name" value="TRNA METHYLTRANSFERASE 10 HOMOLOG A"/>
    <property type="match status" value="1"/>
</dbReference>
<evidence type="ECO:0000256" key="9">
    <source>
        <dbReference type="SAM" id="MobiDB-lite"/>
    </source>
</evidence>
<evidence type="ECO:0000313" key="11">
    <source>
        <dbReference type="EMBL" id="GME77011.1"/>
    </source>
</evidence>
<dbReference type="PANTHER" id="PTHR13563">
    <property type="entry name" value="TRNA (GUANINE-9-) METHYLTRANSFERASE"/>
    <property type="match status" value="1"/>
</dbReference>
<evidence type="ECO:0000256" key="8">
    <source>
        <dbReference type="ARBA" id="ARBA00048434"/>
    </source>
</evidence>
<reference evidence="11" key="1">
    <citation type="submission" date="2023-04" db="EMBL/GenBank/DDBJ databases">
        <title>Candida boidinii NBRC 10035.</title>
        <authorList>
            <person name="Ichikawa N."/>
            <person name="Sato H."/>
            <person name="Tonouchi N."/>
        </authorList>
    </citation>
    <scope>NUCLEOTIDE SEQUENCE</scope>
    <source>
        <strain evidence="11">NBRC 10035</strain>
    </source>
</reference>
<comment type="caution">
    <text evidence="11">The sequence shown here is derived from an EMBL/GenBank/DDBJ whole genome shotgun (WGS) entry which is preliminary data.</text>
</comment>
<keyword evidence="4" id="KW-0808">Transferase</keyword>
<feature type="region of interest" description="Disordered" evidence="9">
    <location>
        <begin position="178"/>
        <end position="205"/>
    </location>
</feature>
<feature type="compositionally biased region" description="Basic and acidic residues" evidence="9">
    <location>
        <begin position="187"/>
        <end position="205"/>
    </location>
</feature>
<dbReference type="GO" id="GO:0005634">
    <property type="term" value="C:nucleus"/>
    <property type="evidence" value="ECO:0007669"/>
    <property type="project" value="TreeGrafter"/>
</dbReference>
<sequence length="205" mass="24016">MMPKEVISLSNQITRCYSDNKKNNYNFELIVSSFNNNLKERFEKSLSDYTNWDKTGIQFTESKMEDLISDNDSNNTEYKREDVIYLTADTDEKIEELKKGETYIIGGIVDKGRYKNLCKDKADKLNLKKRRLPIDEFIKLSGRKVLATSHVVELLIKWFEFKDWKKAFDEVIPQRKLASEEETTPEIESKEKSIDATTEESTKEI</sequence>
<keyword evidence="3" id="KW-0489">Methyltransferase</keyword>
<evidence type="ECO:0000313" key="12">
    <source>
        <dbReference type="Proteomes" id="UP001165120"/>
    </source>
</evidence>
<dbReference type="GO" id="GO:0002939">
    <property type="term" value="P:tRNA N1-guanine methylation"/>
    <property type="evidence" value="ECO:0007669"/>
    <property type="project" value="TreeGrafter"/>
</dbReference>
<dbReference type="EMBL" id="BSXN01002579">
    <property type="protein sequence ID" value="GME77011.1"/>
    <property type="molecule type" value="Genomic_DNA"/>
</dbReference>
<comment type="catalytic activity">
    <reaction evidence="8">
        <text>guanosine(9) in tRNA + S-adenosyl-L-methionine = N(1)-methylguanosine(9) in tRNA + S-adenosyl-L-homocysteine + H(+)</text>
        <dbReference type="Rhea" id="RHEA:43156"/>
        <dbReference type="Rhea" id="RHEA-COMP:10367"/>
        <dbReference type="Rhea" id="RHEA-COMP:10368"/>
        <dbReference type="ChEBI" id="CHEBI:15378"/>
        <dbReference type="ChEBI" id="CHEBI:57856"/>
        <dbReference type="ChEBI" id="CHEBI:59789"/>
        <dbReference type="ChEBI" id="CHEBI:73542"/>
        <dbReference type="ChEBI" id="CHEBI:74269"/>
        <dbReference type="EC" id="2.1.1.221"/>
    </reaction>
</comment>
<dbReference type="EC" id="2.1.1.221" evidence="1"/>
<dbReference type="InterPro" id="IPR028564">
    <property type="entry name" value="MT_TRM10-typ"/>
</dbReference>
<keyword evidence="5" id="KW-0949">S-adenosyl-L-methionine</keyword>
<accession>A0A9W6WJ64</accession>
<dbReference type="CDD" id="cd18089">
    <property type="entry name" value="SPOUT_Trm10-like"/>
    <property type="match status" value="1"/>
</dbReference>
<evidence type="ECO:0000256" key="5">
    <source>
        <dbReference type="ARBA" id="ARBA00022691"/>
    </source>
</evidence>
<organism evidence="11 12">
    <name type="scientific">Candida boidinii</name>
    <name type="common">Yeast</name>
    <dbReference type="NCBI Taxonomy" id="5477"/>
    <lineage>
        <taxon>Eukaryota</taxon>
        <taxon>Fungi</taxon>
        <taxon>Dikarya</taxon>
        <taxon>Ascomycota</taxon>
        <taxon>Saccharomycotina</taxon>
        <taxon>Pichiomycetes</taxon>
        <taxon>Pichiales</taxon>
        <taxon>Pichiaceae</taxon>
        <taxon>Ogataea</taxon>
        <taxon>Ogataea/Candida clade</taxon>
    </lineage>
</organism>
<evidence type="ECO:0000256" key="1">
    <source>
        <dbReference type="ARBA" id="ARBA00012797"/>
    </source>
</evidence>
<feature type="domain" description="SAM-dependent MTase TRM10-type" evidence="10">
    <location>
        <begin position="1"/>
        <end position="179"/>
    </location>
</feature>
<dbReference type="AlphaFoldDB" id="A0A9W6WJ64"/>
<proteinExistence type="predicted"/>
<keyword evidence="12" id="KW-1185">Reference proteome</keyword>
<dbReference type="InterPro" id="IPR007356">
    <property type="entry name" value="tRNA_m1G_MeTrfase_euk"/>
</dbReference>
<evidence type="ECO:0000256" key="4">
    <source>
        <dbReference type="ARBA" id="ARBA00022679"/>
    </source>
</evidence>
<evidence type="ECO:0000256" key="7">
    <source>
        <dbReference type="ARBA" id="ARBA00032166"/>
    </source>
</evidence>
<dbReference type="GO" id="GO:0000049">
    <property type="term" value="F:tRNA binding"/>
    <property type="evidence" value="ECO:0007669"/>
    <property type="project" value="TreeGrafter"/>
</dbReference>
<evidence type="ECO:0000256" key="3">
    <source>
        <dbReference type="ARBA" id="ARBA00022603"/>
    </source>
</evidence>
<protein>
    <recommendedName>
        <fullName evidence="2">tRNA (guanine(9)-N1)-methyltransferase</fullName>
        <ecNumber evidence="1">2.1.1.221</ecNumber>
    </recommendedName>
    <alternativeName>
        <fullName evidence="7">tRNA methyltransferase 10</fullName>
    </alternativeName>
    <alternativeName>
        <fullName evidence="6">tRNA(m1G9)-methyltransferase</fullName>
    </alternativeName>
</protein>
<dbReference type="InterPro" id="IPR038459">
    <property type="entry name" value="MT_TRM10-typ_sf"/>
</dbReference>
<gene>
    <name evidence="11" type="ORF">Cboi02_000539000</name>
</gene>
<dbReference type="Gene3D" id="3.40.1280.30">
    <property type="match status" value="1"/>
</dbReference>
<evidence type="ECO:0000259" key="10">
    <source>
        <dbReference type="PROSITE" id="PS51675"/>
    </source>
</evidence>
<name>A0A9W6WJ64_CANBO</name>
<evidence type="ECO:0000256" key="2">
    <source>
        <dbReference type="ARBA" id="ARBA00020451"/>
    </source>
</evidence>
<dbReference type="PROSITE" id="PS51675">
    <property type="entry name" value="SAM_MT_TRM10"/>
    <property type="match status" value="1"/>
</dbReference>
<dbReference type="GO" id="GO:0052905">
    <property type="term" value="F:tRNA (guanosine(9)-N1)-methyltransferase activity"/>
    <property type="evidence" value="ECO:0007669"/>
    <property type="project" value="UniProtKB-EC"/>
</dbReference>